<comment type="caution">
    <text evidence="2">The sequence shown here is derived from an EMBL/GenBank/DDBJ whole genome shotgun (WGS) entry which is preliminary data.</text>
</comment>
<proteinExistence type="predicted"/>
<feature type="region of interest" description="Disordered" evidence="1">
    <location>
        <begin position="109"/>
        <end position="135"/>
    </location>
</feature>
<gene>
    <name evidence="2" type="ORF">CP49_04715</name>
</gene>
<reference evidence="2 3" key="1">
    <citation type="submission" date="2014-03" db="EMBL/GenBank/DDBJ databases">
        <title>Bradyrhizobium valentinum sp. nov., isolated from effective nodules of Lupinus mariae-josephae, a lupine endemic of basic-lime soils in Eastern Spain.</title>
        <authorList>
            <person name="Duran D."/>
            <person name="Rey L."/>
            <person name="Navarro A."/>
            <person name="Busquets A."/>
            <person name="Imperial J."/>
            <person name="Ruiz-Argueso T."/>
        </authorList>
    </citation>
    <scope>NUCLEOTIDE SEQUENCE [LARGE SCALE GENOMIC DNA]</scope>
    <source>
        <strain evidence="2 3">LmjM3</strain>
    </source>
</reference>
<name>A0A0R3L2G5_9BRAD</name>
<protein>
    <submittedName>
        <fullName evidence="2">Uncharacterized protein</fullName>
    </submittedName>
</protein>
<accession>A0A0R3L2G5</accession>
<sequence>MDTQLYDQFWNWLAAKLPRRRSYGAAVAAGDMYDFLAWIRETNRPPMADRIAQSSLDADVQAYAADYIGRDVPPIGRFRDRLLNLRDMLRDLQFENWARERHLMFEGFEGARPSSSSGSSSHNTDSSGSNQGPGPYDVDLPLYEDFWNWLTEKLPNRRSRGANHAADDMSDFLKWIRETNRPPMADRIALPSLDTDIQAYAGDYIGRDSPTIGGFRNRLLNLRDMLRDFHHEVQLENWARTRGAMFQGFEVAGPSSSPLAPTMPSDRPTIAAGAGARQAERDFGAYVLPGWRGGLAPDPLIAELRESSLLPALLRPQSVLINGMRYAAVLWPGRAPVTPNNPEGENFILTPGYRELGLQSHSRVEQMNEIGQFPDIGERLDPGWIHGPREADDSLISVLGDFRLLPTPEVPMTRFYILRERYTAESGPDGRILVIHRP</sequence>
<evidence type="ECO:0000256" key="1">
    <source>
        <dbReference type="SAM" id="MobiDB-lite"/>
    </source>
</evidence>
<evidence type="ECO:0000313" key="2">
    <source>
        <dbReference type="EMBL" id="KRR02088.1"/>
    </source>
</evidence>
<feature type="compositionally biased region" description="Low complexity" evidence="1">
    <location>
        <begin position="114"/>
        <end position="130"/>
    </location>
</feature>
<evidence type="ECO:0000313" key="3">
    <source>
        <dbReference type="Proteomes" id="UP000051913"/>
    </source>
</evidence>
<organism evidence="2 3">
    <name type="scientific">Bradyrhizobium valentinum</name>
    <dbReference type="NCBI Taxonomy" id="1518501"/>
    <lineage>
        <taxon>Bacteria</taxon>
        <taxon>Pseudomonadati</taxon>
        <taxon>Pseudomonadota</taxon>
        <taxon>Alphaproteobacteria</taxon>
        <taxon>Hyphomicrobiales</taxon>
        <taxon>Nitrobacteraceae</taxon>
        <taxon>Bradyrhizobium</taxon>
    </lineage>
</organism>
<dbReference type="AlphaFoldDB" id="A0A0R3L2G5"/>
<keyword evidence="3" id="KW-1185">Reference proteome</keyword>
<dbReference type="Proteomes" id="UP000051913">
    <property type="component" value="Unassembled WGS sequence"/>
</dbReference>
<dbReference type="EMBL" id="LLXX01000153">
    <property type="protein sequence ID" value="KRR02088.1"/>
    <property type="molecule type" value="Genomic_DNA"/>
</dbReference>